<evidence type="ECO:0000313" key="3">
    <source>
        <dbReference type="Proteomes" id="UP001271648"/>
    </source>
</evidence>
<dbReference type="InterPro" id="IPR025664">
    <property type="entry name" value="Spore_III_AC/AD"/>
</dbReference>
<dbReference type="RefSeq" id="WP_283732177.1">
    <property type="nucleotide sequence ID" value="NZ_CP125968.1"/>
</dbReference>
<keyword evidence="3" id="KW-1185">Reference proteome</keyword>
<gene>
    <name evidence="2" type="ORF">QTL97_10265</name>
</gene>
<dbReference type="Pfam" id="PF06686">
    <property type="entry name" value="SpoIIIAC"/>
    <property type="match status" value="1"/>
</dbReference>
<feature type="transmembrane region" description="Helical" evidence="1">
    <location>
        <begin position="7"/>
        <end position="29"/>
    </location>
</feature>
<feature type="transmembrane region" description="Helical" evidence="1">
    <location>
        <begin position="63"/>
        <end position="84"/>
    </location>
</feature>
<name>A0AAW9A8K0_9BACL</name>
<evidence type="ECO:0000256" key="1">
    <source>
        <dbReference type="SAM" id="Phobius"/>
    </source>
</evidence>
<dbReference type="EMBL" id="JAUBDJ010000005">
    <property type="protein sequence ID" value="MDW0117320.1"/>
    <property type="molecule type" value="Genomic_DNA"/>
</dbReference>
<reference evidence="2 3" key="1">
    <citation type="submission" date="2023-06" db="EMBL/GenBank/DDBJ databases">
        <title>Sporosarcina sp. nov., isolated from Korean traditional fermented seafood 'Jeotgal'.</title>
        <authorList>
            <person name="Yang A.I."/>
            <person name="Shin N.-R."/>
        </authorList>
    </citation>
    <scope>NUCLEOTIDE SEQUENCE [LARGE SCALE GENOMIC DNA]</scope>
    <source>
        <strain evidence="2 3">KCTC43456</strain>
    </source>
</reference>
<proteinExistence type="predicted"/>
<protein>
    <submittedName>
        <fullName evidence="2">SpoIIIAC/SpoIIIAD family protein</fullName>
    </submittedName>
</protein>
<accession>A0AAW9A8K0</accession>
<keyword evidence="1" id="KW-0472">Membrane</keyword>
<feature type="transmembrane region" description="Helical" evidence="1">
    <location>
        <begin position="35"/>
        <end position="56"/>
    </location>
</feature>
<keyword evidence="1" id="KW-1133">Transmembrane helix</keyword>
<organism evidence="2 3">
    <name type="scientific">Sporosarcina thermotolerans</name>
    <dbReference type="NCBI Taxonomy" id="633404"/>
    <lineage>
        <taxon>Bacteria</taxon>
        <taxon>Bacillati</taxon>
        <taxon>Bacillota</taxon>
        <taxon>Bacilli</taxon>
        <taxon>Bacillales</taxon>
        <taxon>Caryophanaceae</taxon>
        <taxon>Sporosarcina</taxon>
    </lineage>
</organism>
<dbReference type="Proteomes" id="UP001271648">
    <property type="component" value="Unassembled WGS sequence"/>
</dbReference>
<comment type="caution">
    <text evidence="2">The sequence shown here is derived from an EMBL/GenBank/DDBJ whole genome shotgun (WGS) entry which is preliminary data.</text>
</comment>
<sequence>MAFSGILNMVTLFQLIVIYLLLLTVSFVTKSLQPIIYAAIFFIFLSYVGMTVIVPFGKTFMQLFAPIPGPFVKLLIGSVLLFYFSEIIVKHVSEAGYDSIAKVAHFAVKIVILSLWLPQLSALIESLSKFIIK</sequence>
<evidence type="ECO:0000313" key="2">
    <source>
        <dbReference type="EMBL" id="MDW0117320.1"/>
    </source>
</evidence>
<keyword evidence="1" id="KW-0812">Transmembrane</keyword>
<dbReference type="AlphaFoldDB" id="A0AAW9A8K0"/>